<dbReference type="FunFam" id="3.40.50.720:FF:000006">
    <property type="entry name" value="Bifunctional protein FolD"/>
    <property type="match status" value="1"/>
</dbReference>
<comment type="subunit">
    <text evidence="5 20">Homodimer.</text>
</comment>
<keyword evidence="12 20" id="KW-0521">NADP</keyword>
<dbReference type="PRINTS" id="PR00085">
    <property type="entry name" value="THFDHDRGNASE"/>
</dbReference>
<dbReference type="GO" id="GO:0006164">
    <property type="term" value="P:purine nucleotide biosynthetic process"/>
    <property type="evidence" value="ECO:0007669"/>
    <property type="project" value="UniProtKB-KW"/>
</dbReference>
<keyword evidence="13 20" id="KW-0560">Oxidoreductase</keyword>
<dbReference type="OrthoDB" id="9806388at2"/>
<comment type="cofactor">
    <cofactor evidence="2">
        <name>Mn(2+)</name>
        <dbReference type="ChEBI" id="CHEBI:29035"/>
    </cofactor>
</comment>
<evidence type="ECO:0000256" key="10">
    <source>
        <dbReference type="ARBA" id="ARBA00022755"/>
    </source>
</evidence>
<name>A0A2U8I3B9_9GAMM</name>
<keyword evidence="10 20" id="KW-0658">Purine biosynthesis</keyword>
<evidence type="ECO:0000256" key="4">
    <source>
        <dbReference type="ARBA" id="ARBA00008766"/>
    </source>
</evidence>
<keyword evidence="17" id="KW-0464">Manganese</keyword>
<accession>A0A2U8I3B9</accession>
<dbReference type="Pfam" id="PF05195">
    <property type="entry name" value="AMP_N"/>
    <property type="match status" value="1"/>
</dbReference>
<dbReference type="FunFam" id="3.90.230.10:FF:000002">
    <property type="entry name" value="Xaa-Pro aminopeptidase 3"/>
    <property type="match status" value="1"/>
</dbReference>
<feature type="binding site" evidence="20">
    <location>
        <begin position="166"/>
        <end position="168"/>
    </location>
    <ligand>
        <name>NADP(+)</name>
        <dbReference type="ChEBI" id="CHEBI:58349"/>
    </ligand>
</feature>
<dbReference type="EC" id="3.5.4.9" evidence="20"/>
<evidence type="ECO:0000256" key="8">
    <source>
        <dbReference type="ARBA" id="ARBA00022670"/>
    </source>
</evidence>
<dbReference type="GO" id="GO:0004488">
    <property type="term" value="F:methylenetetrahydrofolate dehydrogenase (NADP+) activity"/>
    <property type="evidence" value="ECO:0007669"/>
    <property type="project" value="UniProtKB-UniRule"/>
</dbReference>
<dbReference type="InterPro" id="IPR020631">
    <property type="entry name" value="THF_DH/CycHdrlase_NAD-bd_dom"/>
</dbReference>
<dbReference type="PANTHER" id="PTHR43226">
    <property type="entry name" value="XAA-PRO AMINOPEPTIDASE 3"/>
    <property type="match status" value="1"/>
</dbReference>
<evidence type="ECO:0000313" key="24">
    <source>
        <dbReference type="Proteomes" id="UP000261875"/>
    </source>
</evidence>
<dbReference type="PROSITE" id="PS00766">
    <property type="entry name" value="THF_DHG_CYH_1"/>
    <property type="match status" value="1"/>
</dbReference>
<dbReference type="Proteomes" id="UP000261875">
    <property type="component" value="Chromosome"/>
</dbReference>
<evidence type="ECO:0000256" key="15">
    <source>
        <dbReference type="ARBA" id="ARBA00023102"/>
    </source>
</evidence>
<dbReference type="InterPro" id="IPR036291">
    <property type="entry name" value="NAD(P)-bd_dom_sf"/>
</dbReference>
<keyword evidence="16 20" id="KW-0486">Methionine biosynthesis</keyword>
<proteinExistence type="inferred from homology"/>
<dbReference type="SUPFAM" id="SSF51735">
    <property type="entry name" value="NAD(P)-binding Rossmann-fold domains"/>
    <property type="match status" value="1"/>
</dbReference>
<gene>
    <name evidence="20" type="primary">folD</name>
    <name evidence="23" type="ORF">CCS41_02440</name>
</gene>
<dbReference type="SMART" id="SM01011">
    <property type="entry name" value="AMP_N"/>
    <property type="match status" value="1"/>
</dbReference>
<dbReference type="GO" id="GO:0030145">
    <property type="term" value="F:manganese ion binding"/>
    <property type="evidence" value="ECO:0007669"/>
    <property type="project" value="InterPro"/>
</dbReference>
<dbReference type="GO" id="GO:0005829">
    <property type="term" value="C:cytosol"/>
    <property type="evidence" value="ECO:0007669"/>
    <property type="project" value="TreeGrafter"/>
</dbReference>
<dbReference type="SUPFAM" id="SSF55920">
    <property type="entry name" value="Creatinase/aminopeptidase"/>
    <property type="match status" value="1"/>
</dbReference>
<evidence type="ECO:0000256" key="12">
    <source>
        <dbReference type="ARBA" id="ARBA00022857"/>
    </source>
</evidence>
<evidence type="ECO:0000256" key="21">
    <source>
        <dbReference type="RuleBase" id="RU000590"/>
    </source>
</evidence>
<dbReference type="InterPro" id="IPR020630">
    <property type="entry name" value="THF_DH/CycHdrlase_cat_dom"/>
</dbReference>
<dbReference type="PANTHER" id="PTHR43226:SF4">
    <property type="entry name" value="XAA-PRO AMINOPEPTIDASE 3"/>
    <property type="match status" value="1"/>
</dbReference>
<keyword evidence="11 20" id="KW-0378">Hydrolase</keyword>
<comment type="pathway">
    <text evidence="3 20">One-carbon metabolism; tetrahydrofolate interconversion.</text>
</comment>
<protein>
    <recommendedName>
        <fullName evidence="20">Bifunctional protein FolD</fullName>
    </recommendedName>
    <domain>
        <recommendedName>
            <fullName evidence="20">Methylenetetrahydrofolate dehydrogenase</fullName>
            <ecNumber evidence="20">1.5.1.5</ecNumber>
        </recommendedName>
    </domain>
    <domain>
        <recommendedName>
            <fullName evidence="20">Methenyltetrahydrofolate cyclohydrolase</fullName>
            <ecNumber evidence="20">3.5.4.9</ecNumber>
        </recommendedName>
    </domain>
</protein>
<feature type="domain" description="Aminopeptidase P N-terminal" evidence="22">
    <location>
        <begin position="296"/>
        <end position="431"/>
    </location>
</feature>
<dbReference type="SUPFAM" id="SSF53092">
    <property type="entry name" value="Creatinase/prolidase N-terminal domain"/>
    <property type="match status" value="1"/>
</dbReference>
<dbReference type="GO" id="GO:0009086">
    <property type="term" value="P:methionine biosynthetic process"/>
    <property type="evidence" value="ECO:0007669"/>
    <property type="project" value="UniProtKB-KW"/>
</dbReference>
<dbReference type="EC" id="1.5.1.5" evidence="20"/>
<dbReference type="UniPathway" id="UPA00193"/>
<evidence type="ECO:0000259" key="22">
    <source>
        <dbReference type="SMART" id="SM01011"/>
    </source>
</evidence>
<dbReference type="CDD" id="cd01080">
    <property type="entry name" value="NAD_bind_m-THF_DH_Cyclohyd"/>
    <property type="match status" value="1"/>
</dbReference>
<comment type="catalytic activity">
    <reaction evidence="19 20">
        <text>(6R)-5,10-methenyltetrahydrofolate + H2O = (6R)-10-formyltetrahydrofolate + H(+)</text>
        <dbReference type="Rhea" id="RHEA:23700"/>
        <dbReference type="ChEBI" id="CHEBI:15377"/>
        <dbReference type="ChEBI" id="CHEBI:15378"/>
        <dbReference type="ChEBI" id="CHEBI:57455"/>
        <dbReference type="ChEBI" id="CHEBI:195366"/>
        <dbReference type="EC" id="3.5.4.9"/>
    </reaction>
</comment>
<dbReference type="Gene3D" id="3.40.50.10860">
    <property type="entry name" value="Leucine Dehydrogenase, chain A, domain 1"/>
    <property type="match status" value="1"/>
</dbReference>
<keyword evidence="18 20" id="KW-0511">Multifunctional enzyme</keyword>
<keyword evidence="9 21" id="KW-0479">Metal-binding</keyword>
<dbReference type="GO" id="GO:0004477">
    <property type="term" value="F:methenyltetrahydrofolate cyclohydrolase activity"/>
    <property type="evidence" value="ECO:0007669"/>
    <property type="project" value="UniProtKB-UniRule"/>
</dbReference>
<dbReference type="Gene3D" id="3.40.50.720">
    <property type="entry name" value="NAD(P)-binding Rossmann-like Domain"/>
    <property type="match status" value="1"/>
</dbReference>
<evidence type="ECO:0000256" key="9">
    <source>
        <dbReference type="ARBA" id="ARBA00022723"/>
    </source>
</evidence>
<evidence type="ECO:0000256" key="20">
    <source>
        <dbReference type="HAMAP-Rule" id="MF_01576"/>
    </source>
</evidence>
<comment type="catalytic activity">
    <reaction evidence="1">
        <text>Release of any N-terminal amino acid, including proline, that is linked to proline, even from a dipeptide or tripeptide.</text>
        <dbReference type="EC" id="3.4.11.9"/>
    </reaction>
</comment>
<dbReference type="GO" id="GO:0006508">
    <property type="term" value="P:proteolysis"/>
    <property type="evidence" value="ECO:0007669"/>
    <property type="project" value="UniProtKB-KW"/>
</dbReference>
<keyword evidence="6 20" id="KW-0554">One-carbon metabolism</keyword>
<evidence type="ECO:0000256" key="18">
    <source>
        <dbReference type="ARBA" id="ARBA00023268"/>
    </source>
</evidence>
<evidence type="ECO:0000256" key="11">
    <source>
        <dbReference type="ARBA" id="ARBA00022801"/>
    </source>
</evidence>
<dbReference type="InterPro" id="IPR029149">
    <property type="entry name" value="Creatin/AminoP/Spt16_N"/>
</dbReference>
<dbReference type="PROSITE" id="PS00491">
    <property type="entry name" value="PROLINE_PEPTIDASE"/>
    <property type="match status" value="1"/>
</dbReference>
<evidence type="ECO:0000256" key="2">
    <source>
        <dbReference type="ARBA" id="ARBA00001936"/>
    </source>
</evidence>
<dbReference type="InterPro" id="IPR046346">
    <property type="entry name" value="Aminoacid_DH-like_N_sf"/>
</dbReference>
<dbReference type="GO" id="GO:0035999">
    <property type="term" value="P:tetrahydrofolate interconversion"/>
    <property type="evidence" value="ECO:0007669"/>
    <property type="project" value="UniProtKB-UniRule"/>
</dbReference>
<evidence type="ECO:0000256" key="19">
    <source>
        <dbReference type="ARBA" id="ARBA00036357"/>
    </source>
</evidence>
<dbReference type="InterPro" id="IPR020867">
    <property type="entry name" value="THF_DH/CycHdrlase_CS"/>
</dbReference>
<keyword evidence="15 20" id="KW-0368">Histidine biosynthesis</keyword>
<dbReference type="FunFam" id="3.40.50.10860:FF:000001">
    <property type="entry name" value="Bifunctional protein FolD"/>
    <property type="match status" value="1"/>
</dbReference>
<sequence length="732" mass="80966">MSAKIIDGKVIAQEVKNEVTVAVKERVAKGKRAPGLAVVLVGTNPASQIYVGSKNRACKEVGFVSFPHHLPEITTETELLSLIDKLNQDDQVDGILVQLPLPAGIDNVKVLERIHPNKDVDGFHPYNVGRLCQRAPTLRPCTPRGIITLLEKSGIKIQGLNAVVVGASNIVGRPMSLELLLAGCTTTITHRFTINLRQHVENADLLVVAVGKPNFIPGEWIKPGAVVIDVGINRLENDKTVGDVEFDSAEQRAGWITPVPGGVGPMTVATLMQNTLQACENSELPYQQDKIQGEVIIQQKYQQRRKTLLAKMPISSVAVIFSAPQVTRNADCEYPYRQDSNFRYLTGFNEPEAVLVLVKKSEIDTESVLFNRKQDPIAEIWSGRRLGQTAALEQLGIDRALPFDEISEQLYLLLNGVDVVYHAQGQYAYADHILSTTLERLRLGLSKNLRAPATLTDWRPWLHEMRLFKSSEEIAVMRRACEISAGAHTRAMKICRPGLFEYQLEGEIHHEFTRHGARYPAYGTIVGSGDNGCILHYTENKSKLRDGDLVLIDAGCEYQGYAADITRTFPVNGKFSPPQRAIYDIVLASINKALQLFRPGISIHDVNQEVIKLMINRLLDLGILQGNAEELLAKQAHRSFFMHGLSHWLGMDVHDVGNYCSPEKNRILEVGMLLTVEPGLYIAPNAQVPAEYRGIGIRIEDDILITENGNENLTASVVKETGAIEALMAAKN</sequence>
<dbReference type="Pfam" id="PF00763">
    <property type="entry name" value="THF_DHG_CYH"/>
    <property type="match status" value="1"/>
</dbReference>
<evidence type="ECO:0000256" key="6">
    <source>
        <dbReference type="ARBA" id="ARBA00022563"/>
    </source>
</evidence>
<dbReference type="PROSITE" id="PS00767">
    <property type="entry name" value="THF_DHG_CYH_2"/>
    <property type="match status" value="1"/>
</dbReference>
<dbReference type="InterPro" id="IPR000672">
    <property type="entry name" value="THF_DH/CycHdrlase"/>
</dbReference>
<dbReference type="NCBIfam" id="NF008131">
    <property type="entry name" value="PRK10879.1"/>
    <property type="match status" value="1"/>
</dbReference>
<dbReference type="AlphaFoldDB" id="A0A2U8I3B9"/>
<dbReference type="InterPro" id="IPR036005">
    <property type="entry name" value="Creatinase/aminopeptidase-like"/>
</dbReference>
<comment type="similarity">
    <text evidence="4 21">Belongs to the peptidase M24B family.</text>
</comment>
<dbReference type="InterPro" id="IPR001131">
    <property type="entry name" value="Peptidase_M24B_aminopep-P_CS"/>
</dbReference>
<evidence type="ECO:0000256" key="1">
    <source>
        <dbReference type="ARBA" id="ARBA00001424"/>
    </source>
</evidence>
<feature type="binding site" evidence="20">
    <location>
        <position position="232"/>
    </location>
    <ligand>
        <name>NADP(+)</name>
        <dbReference type="ChEBI" id="CHEBI:58349"/>
    </ligand>
</feature>
<dbReference type="Pfam" id="PF00557">
    <property type="entry name" value="Peptidase_M24"/>
    <property type="match status" value="1"/>
</dbReference>
<evidence type="ECO:0000256" key="5">
    <source>
        <dbReference type="ARBA" id="ARBA00011738"/>
    </source>
</evidence>
<keyword evidence="24" id="KW-1185">Reference proteome</keyword>
<dbReference type="Gene3D" id="3.90.230.10">
    <property type="entry name" value="Creatinase/methionine aminopeptidase superfamily"/>
    <property type="match status" value="1"/>
</dbReference>
<keyword evidence="8" id="KW-0645">Protease</keyword>
<organism evidence="23 24">
    <name type="scientific">Candidatus Fukatsuia symbiotica</name>
    <dbReference type="NCBI Taxonomy" id="1878942"/>
    <lineage>
        <taxon>Bacteria</taxon>
        <taxon>Pseudomonadati</taxon>
        <taxon>Pseudomonadota</taxon>
        <taxon>Gammaproteobacteria</taxon>
        <taxon>Enterobacterales</taxon>
        <taxon>Yersiniaceae</taxon>
        <taxon>Candidatus Fukatsuia</taxon>
    </lineage>
</organism>
<evidence type="ECO:0000256" key="14">
    <source>
        <dbReference type="ARBA" id="ARBA00023049"/>
    </source>
</evidence>
<dbReference type="KEGG" id="fsm:CCS41_02440"/>
<evidence type="ECO:0000256" key="3">
    <source>
        <dbReference type="ARBA" id="ARBA00004777"/>
    </source>
</evidence>
<evidence type="ECO:0000256" key="16">
    <source>
        <dbReference type="ARBA" id="ARBA00023167"/>
    </source>
</evidence>
<keyword evidence="14" id="KW-0482">Metalloprotease</keyword>
<dbReference type="NCBIfam" id="NF010783">
    <property type="entry name" value="PRK14186.1"/>
    <property type="match status" value="1"/>
</dbReference>
<comment type="similarity">
    <text evidence="20">Belongs to the tetrahydrofolate dehydrogenase/cyclohydrolase family.</text>
</comment>
<dbReference type="Pfam" id="PF02882">
    <property type="entry name" value="THF_DHG_CYH_C"/>
    <property type="match status" value="1"/>
</dbReference>
<comment type="function">
    <text evidence="20">Catalyzes the oxidation of 5,10-methylenetetrahydrofolate to 5,10-methenyltetrahydrofolate and then the hydrolysis of 5,10-methenyltetrahydrofolate to 10-formyltetrahydrofolate.</text>
</comment>
<comment type="catalytic activity">
    <reaction evidence="20">
        <text>(6R)-5,10-methylene-5,6,7,8-tetrahydrofolate + NADP(+) = (6R)-5,10-methenyltetrahydrofolate + NADPH</text>
        <dbReference type="Rhea" id="RHEA:22812"/>
        <dbReference type="ChEBI" id="CHEBI:15636"/>
        <dbReference type="ChEBI" id="CHEBI:57455"/>
        <dbReference type="ChEBI" id="CHEBI:57783"/>
        <dbReference type="ChEBI" id="CHEBI:58349"/>
        <dbReference type="EC" id="1.5.1.5"/>
    </reaction>
</comment>
<dbReference type="CDD" id="cd01087">
    <property type="entry name" value="Prolidase"/>
    <property type="match status" value="1"/>
</dbReference>
<dbReference type="InterPro" id="IPR052433">
    <property type="entry name" value="X-Pro_dipept-like"/>
</dbReference>
<evidence type="ECO:0000313" key="23">
    <source>
        <dbReference type="EMBL" id="AWK13616.1"/>
    </source>
</evidence>
<dbReference type="EMBL" id="CP021659">
    <property type="protein sequence ID" value="AWK13616.1"/>
    <property type="molecule type" value="Genomic_DNA"/>
</dbReference>
<dbReference type="NCBIfam" id="NF008058">
    <property type="entry name" value="PRK10792.1"/>
    <property type="match status" value="1"/>
</dbReference>
<dbReference type="HAMAP" id="MF_01576">
    <property type="entry name" value="THF_DHG_CYH"/>
    <property type="match status" value="1"/>
</dbReference>
<dbReference type="SMR" id="A0A2U8I3B9"/>
<dbReference type="STRING" id="1878942.GCA_900128755_01781"/>
<evidence type="ECO:0000256" key="17">
    <source>
        <dbReference type="ARBA" id="ARBA00023211"/>
    </source>
</evidence>
<keyword evidence="7 20" id="KW-0028">Amino-acid biosynthesis</keyword>
<dbReference type="InterPro" id="IPR000994">
    <property type="entry name" value="Pept_M24"/>
</dbReference>
<dbReference type="GO" id="GO:0070006">
    <property type="term" value="F:metalloaminopeptidase activity"/>
    <property type="evidence" value="ECO:0007669"/>
    <property type="project" value="InterPro"/>
</dbReference>
<dbReference type="Gene3D" id="3.40.350.10">
    <property type="entry name" value="Creatinase/prolidase N-terminal domain"/>
    <property type="match status" value="1"/>
</dbReference>
<dbReference type="GO" id="GO:0000105">
    <property type="term" value="P:L-histidine biosynthetic process"/>
    <property type="evidence" value="ECO:0007669"/>
    <property type="project" value="UniProtKB-KW"/>
</dbReference>
<dbReference type="SUPFAM" id="SSF53223">
    <property type="entry name" value="Aminoacid dehydrogenase-like, N-terminal domain"/>
    <property type="match status" value="1"/>
</dbReference>
<reference evidence="23 24" key="1">
    <citation type="submission" date="2017-05" db="EMBL/GenBank/DDBJ databases">
        <title>Genome sequence of Candidatus Fukatsuia symbiotica and Candidatus Hamiltonella defensa from Acyrthosiphon pisum strain 5D.</title>
        <authorList>
            <person name="Patel V.A."/>
            <person name="Chevignon G."/>
            <person name="Russell J.A."/>
            <person name="Oliver K.M."/>
        </authorList>
    </citation>
    <scope>NUCLEOTIDE SEQUENCE [LARGE SCALE GENOMIC DNA]</scope>
    <source>
        <strain evidence="23 24">5D</strain>
    </source>
</reference>
<evidence type="ECO:0000256" key="13">
    <source>
        <dbReference type="ARBA" id="ARBA00023002"/>
    </source>
</evidence>
<dbReference type="InterPro" id="IPR007865">
    <property type="entry name" value="Aminopep_P_N"/>
</dbReference>
<evidence type="ECO:0000256" key="7">
    <source>
        <dbReference type="ARBA" id="ARBA00022605"/>
    </source>
</evidence>
<comment type="caution">
    <text evidence="20">Lacks conserved residue(s) required for the propagation of feature annotation.</text>
</comment>